<feature type="compositionally biased region" description="Polar residues" evidence="1">
    <location>
        <begin position="37"/>
        <end position="50"/>
    </location>
</feature>
<evidence type="ECO:0000313" key="2">
    <source>
        <dbReference type="EMBL" id="VCX36903.1"/>
    </source>
</evidence>
<feature type="non-terminal residue" evidence="2">
    <location>
        <position position="1"/>
    </location>
</feature>
<comment type="caution">
    <text evidence="2">The sequence shown here is derived from an EMBL/GenBank/DDBJ whole genome shotgun (WGS) entry which is preliminary data.</text>
</comment>
<dbReference type="Proteomes" id="UP000269945">
    <property type="component" value="Unassembled WGS sequence"/>
</dbReference>
<feature type="compositionally biased region" description="Basic residues" evidence="1">
    <location>
        <begin position="15"/>
        <end position="29"/>
    </location>
</feature>
<dbReference type="EMBL" id="CYRY02042890">
    <property type="protein sequence ID" value="VCX36903.1"/>
    <property type="molecule type" value="Genomic_DNA"/>
</dbReference>
<evidence type="ECO:0000313" key="3">
    <source>
        <dbReference type="Proteomes" id="UP000269945"/>
    </source>
</evidence>
<keyword evidence="3" id="KW-1185">Reference proteome</keyword>
<organism evidence="2 3">
    <name type="scientific">Gulo gulo</name>
    <name type="common">Wolverine</name>
    <name type="synonym">Gluton</name>
    <dbReference type="NCBI Taxonomy" id="48420"/>
    <lineage>
        <taxon>Eukaryota</taxon>
        <taxon>Metazoa</taxon>
        <taxon>Chordata</taxon>
        <taxon>Craniata</taxon>
        <taxon>Vertebrata</taxon>
        <taxon>Euteleostomi</taxon>
        <taxon>Mammalia</taxon>
        <taxon>Eutheria</taxon>
        <taxon>Laurasiatheria</taxon>
        <taxon>Carnivora</taxon>
        <taxon>Caniformia</taxon>
        <taxon>Musteloidea</taxon>
        <taxon>Mustelidae</taxon>
        <taxon>Guloninae</taxon>
        <taxon>Gulo</taxon>
    </lineage>
</organism>
<accession>A0A9X9M541</accession>
<feature type="region of interest" description="Disordered" evidence="1">
    <location>
        <begin position="1"/>
        <end position="54"/>
    </location>
</feature>
<evidence type="ECO:0000256" key="1">
    <source>
        <dbReference type="SAM" id="MobiDB-lite"/>
    </source>
</evidence>
<proteinExistence type="predicted"/>
<protein>
    <submittedName>
        <fullName evidence="2">Uncharacterized protein</fullName>
    </submittedName>
</protein>
<reference evidence="2 3" key="1">
    <citation type="submission" date="2018-10" db="EMBL/GenBank/DDBJ databases">
        <authorList>
            <person name="Ekblom R."/>
            <person name="Jareborg N."/>
        </authorList>
    </citation>
    <scope>NUCLEOTIDE SEQUENCE [LARGE SCALE GENOMIC DNA]</scope>
    <source>
        <tissue evidence="2">Muscle</tissue>
    </source>
</reference>
<name>A0A9X9M541_GULGU</name>
<dbReference type="AlphaFoldDB" id="A0A9X9M541"/>
<gene>
    <name evidence="2" type="ORF">BN2614_LOCUS3</name>
</gene>
<sequence length="153" mass="17021">RGGRRLRAHESGSPPRHRHTGTASPRRHAGQRELPTALQSWTASPDTTPSTPRPLLHLSVASNMTISSYSHHSNIILLLASSHLPTLIWHRFHKGIKSPTPCNVNDNFLSINFFKSGRELGSWCLFGSPKMSPKGIHGVPHGLLLFLSFFLFF</sequence>